<dbReference type="Proteomes" id="UP001370758">
    <property type="component" value="Unassembled WGS sequence"/>
</dbReference>
<dbReference type="AlphaFoldDB" id="A0AAV9VR64"/>
<gene>
    <name evidence="1" type="ORF">TWF481_002701</name>
</gene>
<organism evidence="1 2">
    <name type="scientific">Arthrobotrys musiformis</name>
    <dbReference type="NCBI Taxonomy" id="47236"/>
    <lineage>
        <taxon>Eukaryota</taxon>
        <taxon>Fungi</taxon>
        <taxon>Dikarya</taxon>
        <taxon>Ascomycota</taxon>
        <taxon>Pezizomycotina</taxon>
        <taxon>Orbiliomycetes</taxon>
        <taxon>Orbiliales</taxon>
        <taxon>Orbiliaceae</taxon>
        <taxon>Arthrobotrys</taxon>
    </lineage>
</organism>
<comment type="caution">
    <text evidence="1">The sequence shown here is derived from an EMBL/GenBank/DDBJ whole genome shotgun (WGS) entry which is preliminary data.</text>
</comment>
<protein>
    <submittedName>
        <fullName evidence="1">Uncharacterized protein</fullName>
    </submittedName>
</protein>
<keyword evidence="2" id="KW-1185">Reference proteome</keyword>
<evidence type="ECO:0000313" key="1">
    <source>
        <dbReference type="EMBL" id="KAK6495653.1"/>
    </source>
</evidence>
<name>A0AAV9VR64_9PEZI</name>
<dbReference type="EMBL" id="JAVHJL010000012">
    <property type="protein sequence ID" value="KAK6495653.1"/>
    <property type="molecule type" value="Genomic_DNA"/>
</dbReference>
<proteinExistence type="predicted"/>
<reference evidence="1 2" key="1">
    <citation type="submission" date="2023-08" db="EMBL/GenBank/DDBJ databases">
        <authorList>
            <person name="Palmer J.M."/>
        </authorList>
    </citation>
    <scope>NUCLEOTIDE SEQUENCE [LARGE SCALE GENOMIC DNA]</scope>
    <source>
        <strain evidence="1 2">TWF481</strain>
    </source>
</reference>
<evidence type="ECO:0000313" key="2">
    <source>
        <dbReference type="Proteomes" id="UP001370758"/>
    </source>
</evidence>
<sequence>MDHHLNNTILLEVNTVIQTMAKLHTPLNTAKTLIGLPRATMEEVLLPPMNTQLVVSSPDSSNCPAGGYAFPPEVLGAPREIPRNLSTHNYNFRVKPSDLPPETEFQFYYSHIPTQSFASNVSWRPTAAPETKKLSVFRSFRTGLHNTIRKVTNTNKTQVHSEMHEEGICMDPDHLYSSNRFESFAGVCPRNSVK</sequence>
<accession>A0AAV9VR64</accession>